<comment type="caution">
    <text evidence="1">The sequence shown here is derived from an EMBL/GenBank/DDBJ whole genome shotgun (WGS) entry which is preliminary data.</text>
</comment>
<keyword evidence="2" id="KW-1185">Reference proteome</keyword>
<evidence type="ECO:0008006" key="3">
    <source>
        <dbReference type="Google" id="ProtNLM"/>
    </source>
</evidence>
<name>A0ABU8KMB5_9HYPH</name>
<dbReference type="Proteomes" id="UP001366503">
    <property type="component" value="Unassembled WGS sequence"/>
</dbReference>
<organism evidence="1 2">
    <name type="scientific">Mesorhizobium argentiipisi</name>
    <dbReference type="NCBI Taxonomy" id="3015175"/>
    <lineage>
        <taxon>Bacteria</taxon>
        <taxon>Pseudomonadati</taxon>
        <taxon>Pseudomonadota</taxon>
        <taxon>Alphaproteobacteria</taxon>
        <taxon>Hyphomicrobiales</taxon>
        <taxon>Phyllobacteriaceae</taxon>
        <taxon>Mesorhizobium</taxon>
    </lineage>
</organism>
<dbReference type="RefSeq" id="WP_337096878.1">
    <property type="nucleotide sequence ID" value="NZ_JAPYKO010000036.1"/>
</dbReference>
<evidence type="ECO:0000313" key="2">
    <source>
        <dbReference type="Proteomes" id="UP001366503"/>
    </source>
</evidence>
<sequence length="479" mass="53865">MALSPVITTQQTAFLRFELDHGDTRRKKKALQDVSRMYRGGARFNAESLEAVETTIDGLLLQSNQDRKVVRWSLNALGQLGRRTKSDNPVRLALKHYDGDPEITAAGIAALSSMHGGRIEEIDLFQNCDPCLRTLAALQNTDPKFLDLSKVRIDIDKADKEILKLALITVGLNRGVDNLFHPKHSNGQIIKALGTYPDDIVVQYSVWAIIENQKLGMHDLGVSTHLVDALPSNVQAKIMQLVAMRESDHDKRHALMLDGPYLPNADAREGMAKGLLSVYYEGLEGIMLDWSKQESVEYVRKLLAQHFARFSNVCVMYEEEALKLFDANPELRDHLRLGAEGQPLYKKLLLQDLRMGTADLFGEEDDFMQSFKKTKPVRQTVKALMLLAAPKDADRLRLDEEVRDLKDKLRVVQNAVVDVVVVNEWAVRVDQIQDGLFNEKPQVLHFSGHGDTGMLFFEDRNGHAAPVDAKSFGEFDVLP</sequence>
<reference evidence="1 2" key="1">
    <citation type="submission" date="2022-12" db="EMBL/GenBank/DDBJ databases">
        <authorList>
            <person name="Muema E."/>
        </authorList>
    </citation>
    <scope>NUCLEOTIDE SEQUENCE [LARGE SCALE GENOMIC DNA]</scope>
    <source>
        <strain evidence="2">1330</strain>
    </source>
</reference>
<accession>A0ABU8KMB5</accession>
<evidence type="ECO:0000313" key="1">
    <source>
        <dbReference type="EMBL" id="MEI9406403.1"/>
    </source>
</evidence>
<dbReference type="EMBL" id="JAPYKO010000036">
    <property type="protein sequence ID" value="MEI9406403.1"/>
    <property type="molecule type" value="Genomic_DNA"/>
</dbReference>
<proteinExistence type="predicted"/>
<gene>
    <name evidence="1" type="ORF">O7A05_30220</name>
</gene>
<protein>
    <recommendedName>
        <fullName evidence="3">CHAT domain-containing protein</fullName>
    </recommendedName>
</protein>